<evidence type="ECO:0000313" key="2">
    <source>
        <dbReference type="Proteomes" id="UP000008632"/>
    </source>
</evidence>
<name>E6WTP1_PSEUU</name>
<proteinExistence type="predicted"/>
<dbReference type="HOGENOM" id="CLU_115444_0_0_6"/>
<sequence length="108" mass="11856">MQQALEERAPARFMEHVSGDFVGNGGIDRDALQQMVRAQVLANQRVGLTFGPAEVEVQGSSATIRFSALATGGSGRFLPERGGAWDVTTGWREEGGDWRLLHASWERR</sequence>
<gene>
    <name evidence="1" type="ordered locus">Psesu_1698</name>
</gene>
<dbReference type="Gene3D" id="3.10.450.50">
    <property type="match status" value="1"/>
</dbReference>
<dbReference type="SUPFAM" id="SSF54427">
    <property type="entry name" value="NTF2-like"/>
    <property type="match status" value="1"/>
</dbReference>
<accession>E6WTP1</accession>
<organism evidence="1 2">
    <name type="scientific">Pseudoxanthomonas suwonensis (strain 11-1)</name>
    <dbReference type="NCBI Taxonomy" id="743721"/>
    <lineage>
        <taxon>Bacteria</taxon>
        <taxon>Pseudomonadati</taxon>
        <taxon>Pseudomonadota</taxon>
        <taxon>Gammaproteobacteria</taxon>
        <taxon>Lysobacterales</taxon>
        <taxon>Lysobacteraceae</taxon>
        <taxon>Pseudoxanthomonas</taxon>
    </lineage>
</organism>
<keyword evidence="2" id="KW-1185">Reference proteome</keyword>
<dbReference type="InterPro" id="IPR032710">
    <property type="entry name" value="NTF2-like_dom_sf"/>
</dbReference>
<dbReference type="KEGG" id="psu:Psesu_1698"/>
<dbReference type="OrthoDB" id="5801455at2"/>
<dbReference type="EMBL" id="CP002446">
    <property type="protein sequence ID" value="ADV27540.1"/>
    <property type="molecule type" value="Genomic_DNA"/>
</dbReference>
<evidence type="ECO:0000313" key="1">
    <source>
        <dbReference type="EMBL" id="ADV27540.1"/>
    </source>
</evidence>
<reference evidence="1 2" key="1">
    <citation type="submission" date="2011-01" db="EMBL/GenBank/DDBJ databases">
        <title>Complete sequence of Pseudoxanthomonas suwonensis 11-1.</title>
        <authorList>
            <consortium name="US DOE Joint Genome Institute"/>
            <person name="Lucas S."/>
            <person name="Copeland A."/>
            <person name="Lapidus A."/>
            <person name="Cheng J.-F."/>
            <person name="Goodwin L."/>
            <person name="Pitluck S."/>
            <person name="Teshima H."/>
            <person name="Detter J.C."/>
            <person name="Han C."/>
            <person name="Tapia R."/>
            <person name="Land M."/>
            <person name="Hauser L."/>
            <person name="Kyrpides N."/>
            <person name="Ivanova N."/>
            <person name="Ovchinnikova G."/>
            <person name="Siebers A.K."/>
            <person name="Allgaier M."/>
            <person name="Thelen M.P."/>
            <person name="Hugenholtz P."/>
            <person name="Gladden J."/>
            <person name="Woyke T."/>
        </authorList>
    </citation>
    <scope>NUCLEOTIDE SEQUENCE [LARGE SCALE GENOMIC DNA]</scope>
    <source>
        <strain evidence="2">11-1</strain>
    </source>
</reference>
<protein>
    <recommendedName>
        <fullName evidence="3">DUF4440 domain-containing protein</fullName>
    </recommendedName>
</protein>
<dbReference type="eggNOG" id="ENOG5033N0U">
    <property type="taxonomic scope" value="Bacteria"/>
</dbReference>
<dbReference type="Proteomes" id="UP000008632">
    <property type="component" value="Chromosome"/>
</dbReference>
<dbReference type="AlphaFoldDB" id="E6WTP1"/>
<evidence type="ECO:0008006" key="3">
    <source>
        <dbReference type="Google" id="ProtNLM"/>
    </source>
</evidence>